<feature type="non-terminal residue" evidence="1">
    <location>
        <position position="58"/>
    </location>
</feature>
<reference evidence="1 2" key="1">
    <citation type="submission" date="2023-11" db="EMBL/GenBank/DDBJ databases">
        <title>Halocaridina rubra genome assembly.</title>
        <authorList>
            <person name="Smith C."/>
        </authorList>
    </citation>
    <scope>NUCLEOTIDE SEQUENCE [LARGE SCALE GENOMIC DNA]</scope>
    <source>
        <strain evidence="1">EP-1</strain>
        <tissue evidence="1">Whole</tissue>
    </source>
</reference>
<organism evidence="1 2">
    <name type="scientific">Halocaridina rubra</name>
    <name type="common">Hawaiian red shrimp</name>
    <dbReference type="NCBI Taxonomy" id="373956"/>
    <lineage>
        <taxon>Eukaryota</taxon>
        <taxon>Metazoa</taxon>
        <taxon>Ecdysozoa</taxon>
        <taxon>Arthropoda</taxon>
        <taxon>Crustacea</taxon>
        <taxon>Multicrustacea</taxon>
        <taxon>Malacostraca</taxon>
        <taxon>Eumalacostraca</taxon>
        <taxon>Eucarida</taxon>
        <taxon>Decapoda</taxon>
        <taxon>Pleocyemata</taxon>
        <taxon>Caridea</taxon>
        <taxon>Atyoidea</taxon>
        <taxon>Atyidae</taxon>
        <taxon>Halocaridina</taxon>
    </lineage>
</organism>
<gene>
    <name evidence="1" type="ORF">SK128_002564</name>
</gene>
<proteinExistence type="predicted"/>
<dbReference type="EMBL" id="JAXCGZ010005856">
    <property type="protein sequence ID" value="KAK7080590.1"/>
    <property type="molecule type" value="Genomic_DNA"/>
</dbReference>
<evidence type="ECO:0000313" key="1">
    <source>
        <dbReference type="EMBL" id="KAK7080590.1"/>
    </source>
</evidence>
<accession>A0AAN9ACE6</accession>
<protein>
    <submittedName>
        <fullName evidence="1">Uncharacterized protein</fullName>
    </submittedName>
</protein>
<dbReference type="Proteomes" id="UP001381693">
    <property type="component" value="Unassembled WGS sequence"/>
</dbReference>
<comment type="caution">
    <text evidence="1">The sequence shown here is derived from an EMBL/GenBank/DDBJ whole genome shotgun (WGS) entry which is preliminary data.</text>
</comment>
<name>A0AAN9ACE6_HALRR</name>
<evidence type="ECO:0000313" key="2">
    <source>
        <dbReference type="Proteomes" id="UP001381693"/>
    </source>
</evidence>
<dbReference type="AlphaFoldDB" id="A0AAN9ACE6"/>
<sequence>MFDCGWCIGWCVCRTVVNSARACTFTESEVLFVPGGNTSHPLSAGTEGHVVLIRHLSG</sequence>
<keyword evidence="2" id="KW-1185">Reference proteome</keyword>